<dbReference type="PANTHER" id="PTHR43537:SF5">
    <property type="entry name" value="UXU OPERON TRANSCRIPTIONAL REGULATOR"/>
    <property type="match status" value="1"/>
</dbReference>
<organism evidence="6 7">
    <name type="scientific">Nocardiopsis rhodophaea</name>
    <dbReference type="NCBI Taxonomy" id="280238"/>
    <lineage>
        <taxon>Bacteria</taxon>
        <taxon>Bacillati</taxon>
        <taxon>Actinomycetota</taxon>
        <taxon>Actinomycetes</taxon>
        <taxon>Streptosporangiales</taxon>
        <taxon>Nocardiopsidaceae</taxon>
        <taxon>Nocardiopsis</taxon>
    </lineage>
</organism>
<dbReference type="Proteomes" id="UP001501585">
    <property type="component" value="Unassembled WGS sequence"/>
</dbReference>
<evidence type="ECO:0000313" key="6">
    <source>
        <dbReference type="EMBL" id="GAA1991025.1"/>
    </source>
</evidence>
<evidence type="ECO:0000259" key="5">
    <source>
        <dbReference type="PROSITE" id="PS50949"/>
    </source>
</evidence>
<name>A0ABN2SQX8_9ACTN</name>
<feature type="domain" description="HTH gntR-type" evidence="5">
    <location>
        <begin position="33"/>
        <end position="101"/>
    </location>
</feature>
<evidence type="ECO:0000256" key="3">
    <source>
        <dbReference type="ARBA" id="ARBA00023163"/>
    </source>
</evidence>
<dbReference type="Gene3D" id="1.10.10.10">
    <property type="entry name" value="Winged helix-like DNA-binding domain superfamily/Winged helix DNA-binding domain"/>
    <property type="match status" value="1"/>
</dbReference>
<evidence type="ECO:0000256" key="4">
    <source>
        <dbReference type="SAM" id="MobiDB-lite"/>
    </source>
</evidence>
<accession>A0ABN2SQX8</accession>
<dbReference type="InterPro" id="IPR036388">
    <property type="entry name" value="WH-like_DNA-bd_sf"/>
</dbReference>
<evidence type="ECO:0000313" key="7">
    <source>
        <dbReference type="Proteomes" id="UP001501585"/>
    </source>
</evidence>
<dbReference type="Gene3D" id="1.20.120.530">
    <property type="entry name" value="GntR ligand-binding domain-like"/>
    <property type="match status" value="1"/>
</dbReference>
<comment type="caution">
    <text evidence="6">The sequence shown here is derived from an EMBL/GenBank/DDBJ whole genome shotgun (WGS) entry which is preliminary data.</text>
</comment>
<dbReference type="SUPFAM" id="SSF46785">
    <property type="entry name" value="Winged helix' DNA-binding domain"/>
    <property type="match status" value="1"/>
</dbReference>
<dbReference type="InterPro" id="IPR008920">
    <property type="entry name" value="TF_FadR/GntR_C"/>
</dbReference>
<protein>
    <submittedName>
        <fullName evidence="6">FadR/GntR family transcriptional regulator</fullName>
    </submittedName>
</protein>
<dbReference type="SUPFAM" id="SSF48008">
    <property type="entry name" value="GntR ligand-binding domain-like"/>
    <property type="match status" value="1"/>
</dbReference>
<sequence>MTIPDAAPDATPDSAPGAGSGPVAPTEPADRGMPVTQRAIERIKERIADGTLKPGDRLPTERELASDLGVSRSSMREAIRALTTLGVLEARHGAGVYVTALRPADLLETFSVLAEVSQGETLIEVLQVRRMLEPAATALAAARADDAQLRRLGEILNRMDADGGSAGADAYADTVSADLTFHQAIVEITGNATLAAINDGLSSRTFNARVWRGHREAGITARLREDHERIYRALRARDPDAARAAATMHVLEVERWLRADLTDDVG</sequence>
<dbReference type="PRINTS" id="PR00035">
    <property type="entry name" value="HTHGNTR"/>
</dbReference>
<dbReference type="PANTHER" id="PTHR43537">
    <property type="entry name" value="TRANSCRIPTIONAL REGULATOR, GNTR FAMILY"/>
    <property type="match status" value="1"/>
</dbReference>
<keyword evidence="7" id="KW-1185">Reference proteome</keyword>
<dbReference type="InterPro" id="IPR000524">
    <property type="entry name" value="Tscrpt_reg_HTH_GntR"/>
</dbReference>
<keyword evidence="3" id="KW-0804">Transcription</keyword>
<dbReference type="InterPro" id="IPR011711">
    <property type="entry name" value="GntR_C"/>
</dbReference>
<keyword evidence="2" id="KW-0238">DNA-binding</keyword>
<dbReference type="InterPro" id="IPR036390">
    <property type="entry name" value="WH_DNA-bd_sf"/>
</dbReference>
<keyword evidence="1" id="KW-0805">Transcription regulation</keyword>
<gene>
    <name evidence="6" type="ORF">GCM10009799_16200</name>
</gene>
<dbReference type="EMBL" id="BAAAPC010000005">
    <property type="protein sequence ID" value="GAA1991025.1"/>
    <property type="molecule type" value="Genomic_DNA"/>
</dbReference>
<dbReference type="SMART" id="SM00345">
    <property type="entry name" value="HTH_GNTR"/>
    <property type="match status" value="1"/>
</dbReference>
<dbReference type="Pfam" id="PF07729">
    <property type="entry name" value="FCD"/>
    <property type="match status" value="1"/>
</dbReference>
<feature type="region of interest" description="Disordered" evidence="4">
    <location>
        <begin position="1"/>
        <end position="35"/>
    </location>
</feature>
<dbReference type="SMART" id="SM00895">
    <property type="entry name" value="FCD"/>
    <property type="match status" value="1"/>
</dbReference>
<evidence type="ECO:0000256" key="2">
    <source>
        <dbReference type="ARBA" id="ARBA00023125"/>
    </source>
</evidence>
<dbReference type="CDD" id="cd07377">
    <property type="entry name" value="WHTH_GntR"/>
    <property type="match status" value="1"/>
</dbReference>
<dbReference type="PROSITE" id="PS50949">
    <property type="entry name" value="HTH_GNTR"/>
    <property type="match status" value="1"/>
</dbReference>
<proteinExistence type="predicted"/>
<evidence type="ECO:0000256" key="1">
    <source>
        <dbReference type="ARBA" id="ARBA00023015"/>
    </source>
</evidence>
<dbReference type="Pfam" id="PF00392">
    <property type="entry name" value="GntR"/>
    <property type="match status" value="1"/>
</dbReference>
<reference evidence="6 7" key="1">
    <citation type="journal article" date="2019" name="Int. J. Syst. Evol. Microbiol.">
        <title>The Global Catalogue of Microorganisms (GCM) 10K type strain sequencing project: providing services to taxonomists for standard genome sequencing and annotation.</title>
        <authorList>
            <consortium name="The Broad Institute Genomics Platform"/>
            <consortium name="The Broad Institute Genome Sequencing Center for Infectious Disease"/>
            <person name="Wu L."/>
            <person name="Ma J."/>
        </authorList>
    </citation>
    <scope>NUCLEOTIDE SEQUENCE [LARGE SCALE GENOMIC DNA]</scope>
    <source>
        <strain evidence="6 7">JCM 15313</strain>
    </source>
</reference>
<feature type="compositionally biased region" description="Low complexity" evidence="4">
    <location>
        <begin position="1"/>
        <end position="16"/>
    </location>
</feature>